<accession>A0ACC0IQ89</accession>
<sequence length="526" mass="61433">MKKNSEKFADTAVLRQLCGFGGRQSNLGGVGARSFKKRATTSPAALCVFFSLLFAAFVFVSWFDHSIFSSLSSKNIKQYLKTPKKTPHPHYPLNCTAWNRTQTCPTNYPTVHKPTNLNRPSNQTCPDYFRWIHEDLRPWKESGITREMLEGARRPAHFKLIIVDGKAYVEKYRKSIQTRDLFTVWGIAQLLRLYPGRLPDLEMMFDCDDRPVIRSRDYKGPNAGPPPLFRYCSDGGSLDIVFPDWSFWGWAEINIRPWKHLLEDIKEGNKRVKWEDRVPLAYWKGNPHVAATRKDLLSCNVSDQHNWDTLLYIQDWLKEFKEGYKQSNLEDQCTHRYKIYIEGWAWSVSEKYILACNSPTLYVTPHYHDFFVRGMVPQKHYWPIRDNNKCKSLKFAVEWGNNHTSKAKAIGEASSHYVQEDIKMDYVYDYMFHLLNEYAKLLKFKPTIPPKAVELCPEVMACPADGVWKKFMLDSLEEAPSDTIPCSLPPPYDPQALKTFLDGKFMKTKQVERWENEYWDKQNVKQ</sequence>
<evidence type="ECO:0000313" key="1">
    <source>
        <dbReference type="EMBL" id="KAI8027072.1"/>
    </source>
</evidence>
<keyword evidence="2" id="KW-1185">Reference proteome</keyword>
<proteinExistence type="predicted"/>
<name>A0ACC0IQ89_9ERIC</name>
<organism evidence="1 2">
    <name type="scientific">Camellia lanceoleosa</name>
    <dbReference type="NCBI Taxonomy" id="1840588"/>
    <lineage>
        <taxon>Eukaryota</taxon>
        <taxon>Viridiplantae</taxon>
        <taxon>Streptophyta</taxon>
        <taxon>Embryophyta</taxon>
        <taxon>Tracheophyta</taxon>
        <taxon>Spermatophyta</taxon>
        <taxon>Magnoliopsida</taxon>
        <taxon>eudicotyledons</taxon>
        <taxon>Gunneridae</taxon>
        <taxon>Pentapetalae</taxon>
        <taxon>asterids</taxon>
        <taxon>Ericales</taxon>
        <taxon>Theaceae</taxon>
        <taxon>Camellia</taxon>
    </lineage>
</organism>
<dbReference type="Proteomes" id="UP001060215">
    <property type="component" value="Chromosome 3"/>
</dbReference>
<comment type="caution">
    <text evidence="1">The sequence shown here is derived from an EMBL/GenBank/DDBJ whole genome shotgun (WGS) entry which is preliminary data.</text>
</comment>
<evidence type="ECO:0000313" key="2">
    <source>
        <dbReference type="Proteomes" id="UP001060215"/>
    </source>
</evidence>
<reference evidence="1 2" key="1">
    <citation type="journal article" date="2022" name="Plant J.">
        <title>Chromosome-level genome of Camellia lanceoleosa provides a valuable resource for understanding genome evolution and self-incompatibility.</title>
        <authorList>
            <person name="Gong W."/>
            <person name="Xiao S."/>
            <person name="Wang L."/>
            <person name="Liao Z."/>
            <person name="Chang Y."/>
            <person name="Mo W."/>
            <person name="Hu G."/>
            <person name="Li W."/>
            <person name="Zhao G."/>
            <person name="Zhu H."/>
            <person name="Hu X."/>
            <person name="Ji K."/>
            <person name="Xiang X."/>
            <person name="Song Q."/>
            <person name="Yuan D."/>
            <person name="Jin S."/>
            <person name="Zhang L."/>
        </authorList>
    </citation>
    <scope>NUCLEOTIDE SEQUENCE [LARGE SCALE GENOMIC DNA]</scope>
    <source>
        <strain evidence="1">SQ_2022a</strain>
    </source>
</reference>
<dbReference type="EMBL" id="CM045760">
    <property type="protein sequence ID" value="KAI8027072.1"/>
    <property type="molecule type" value="Genomic_DNA"/>
</dbReference>
<protein>
    <submittedName>
        <fullName evidence="1">Protein O-glucosyltransferase 1</fullName>
    </submittedName>
</protein>
<gene>
    <name evidence="1" type="ORF">LOK49_LG02G00433</name>
</gene>